<dbReference type="Pfam" id="PF02753">
    <property type="entry name" value="PapD_C"/>
    <property type="match status" value="1"/>
</dbReference>
<dbReference type="InterPro" id="IPR050643">
    <property type="entry name" value="Periplasmic_pilus_chap"/>
</dbReference>
<evidence type="ECO:0000256" key="5">
    <source>
        <dbReference type="ARBA" id="ARBA00023186"/>
    </source>
</evidence>
<feature type="domain" description="Pili assembly chaperone N-terminal" evidence="6">
    <location>
        <begin position="26"/>
        <end position="150"/>
    </location>
</feature>
<accession>A0AA50KAP4</accession>
<dbReference type="EMBL" id="CP132914">
    <property type="protein sequence ID" value="WMB71231.1"/>
    <property type="molecule type" value="Genomic_DNA"/>
</dbReference>
<protein>
    <submittedName>
        <fullName evidence="8">Molecular chaperone</fullName>
    </submittedName>
</protein>
<dbReference type="InterPro" id="IPR008962">
    <property type="entry name" value="PapD-like_sf"/>
</dbReference>
<evidence type="ECO:0000313" key="8">
    <source>
        <dbReference type="EMBL" id="WMB71231.1"/>
    </source>
</evidence>
<dbReference type="SUPFAM" id="SSF49354">
    <property type="entry name" value="PapD-like"/>
    <property type="match status" value="1"/>
</dbReference>
<dbReference type="RefSeq" id="WP_306682035.1">
    <property type="nucleotide sequence ID" value="NZ_CP132914.1"/>
</dbReference>
<dbReference type="InterPro" id="IPR016147">
    <property type="entry name" value="Pili_assmbl_chaperone_N"/>
</dbReference>
<organism evidence="8">
    <name type="scientific">Shewanella oncorhynchi</name>
    <dbReference type="NCBI Taxonomy" id="2726434"/>
    <lineage>
        <taxon>Bacteria</taxon>
        <taxon>Pseudomonadati</taxon>
        <taxon>Pseudomonadota</taxon>
        <taxon>Gammaproteobacteria</taxon>
        <taxon>Alteromonadales</taxon>
        <taxon>Shewanellaceae</taxon>
        <taxon>Shewanella</taxon>
    </lineage>
</organism>
<comment type="similarity">
    <text evidence="2">Belongs to the periplasmic pilus chaperone family.</text>
</comment>
<gene>
    <name evidence="8" type="ORF">RA178_12340</name>
</gene>
<evidence type="ECO:0000256" key="4">
    <source>
        <dbReference type="ARBA" id="ARBA00022764"/>
    </source>
</evidence>
<dbReference type="Pfam" id="PF00345">
    <property type="entry name" value="PapD_N"/>
    <property type="match status" value="1"/>
</dbReference>
<feature type="domain" description="Pili assembly chaperone C-terminal" evidence="7">
    <location>
        <begin position="172"/>
        <end position="232"/>
    </location>
</feature>
<dbReference type="InterPro" id="IPR036316">
    <property type="entry name" value="Pili_assmbl_chap_C_dom_sf"/>
</dbReference>
<reference evidence="8" key="1">
    <citation type="submission" date="2023-08" db="EMBL/GenBank/DDBJ databases">
        <title>Complete genome sequence of Shewanella oncorhynchi Z-P2, a siderophore putrebactin-producing bacterium.</title>
        <authorList>
            <person name="Zhang Y."/>
        </authorList>
    </citation>
    <scope>NUCLEOTIDE SEQUENCE</scope>
    <source>
        <strain evidence="8">Z-P2</strain>
    </source>
</reference>
<dbReference type="PANTHER" id="PTHR30251:SF0">
    <property type="entry name" value="FIMBRIAL CHAPERONE PROTEIN ELFD-RELATED"/>
    <property type="match status" value="1"/>
</dbReference>
<dbReference type="GO" id="GO:0030288">
    <property type="term" value="C:outer membrane-bounded periplasmic space"/>
    <property type="evidence" value="ECO:0007669"/>
    <property type="project" value="InterPro"/>
</dbReference>
<dbReference type="AlphaFoldDB" id="A0AA50KAP4"/>
<dbReference type="InterPro" id="IPR001829">
    <property type="entry name" value="Pili_assmbl_chaperone_bac"/>
</dbReference>
<dbReference type="KEGG" id="sog:RA178_12340"/>
<dbReference type="InterPro" id="IPR013783">
    <property type="entry name" value="Ig-like_fold"/>
</dbReference>
<dbReference type="InterPro" id="IPR016148">
    <property type="entry name" value="Pili_assmbl_chaperone_C"/>
</dbReference>
<dbReference type="PANTHER" id="PTHR30251">
    <property type="entry name" value="PILUS ASSEMBLY CHAPERONE"/>
    <property type="match status" value="1"/>
</dbReference>
<dbReference type="GO" id="GO:0071555">
    <property type="term" value="P:cell wall organization"/>
    <property type="evidence" value="ECO:0007669"/>
    <property type="project" value="InterPro"/>
</dbReference>
<sequence length="240" mass="26313">MNRLFQFYTMVVVLFFFPIIALADGFGINATRLIYPQGTNSISTTVRNTQSNLPYLVQVSISKAQDSYIATPFSVTPPLFRLEPKSINQIRIAGNDASLPKDRESIFYFHATAIPATDKPASEPQVDDVHAAVQFGVGSVIKMFYRPTGLSSTSSAAQKHLQFSRHSDGLLVTNPSPFFVSLASIQFGGQSLKLDTPEALTIAPFSSHTYSAEMKSGSLEVEWQTINDQGGINVFKQLLP</sequence>
<evidence type="ECO:0000259" key="6">
    <source>
        <dbReference type="Pfam" id="PF00345"/>
    </source>
</evidence>
<dbReference type="GeneID" id="301339985"/>
<evidence type="ECO:0000256" key="3">
    <source>
        <dbReference type="ARBA" id="ARBA00022729"/>
    </source>
</evidence>
<dbReference type="Proteomes" id="UP001236800">
    <property type="component" value="Chromosome"/>
</dbReference>
<evidence type="ECO:0000259" key="7">
    <source>
        <dbReference type="Pfam" id="PF02753"/>
    </source>
</evidence>
<evidence type="ECO:0000256" key="1">
    <source>
        <dbReference type="ARBA" id="ARBA00004418"/>
    </source>
</evidence>
<dbReference type="Gene3D" id="2.60.40.10">
    <property type="entry name" value="Immunoglobulins"/>
    <property type="match status" value="2"/>
</dbReference>
<comment type="subcellular location">
    <subcellularLocation>
        <location evidence="1">Periplasm</location>
    </subcellularLocation>
</comment>
<evidence type="ECO:0000256" key="2">
    <source>
        <dbReference type="ARBA" id="ARBA00007399"/>
    </source>
</evidence>
<dbReference type="SUPFAM" id="SSF49584">
    <property type="entry name" value="Periplasmic chaperone C-domain"/>
    <property type="match status" value="1"/>
</dbReference>
<keyword evidence="3" id="KW-0732">Signal</keyword>
<name>A0AA50KAP4_9GAMM</name>
<proteinExistence type="inferred from homology"/>
<keyword evidence="5" id="KW-0143">Chaperone</keyword>
<keyword evidence="4" id="KW-0574">Periplasm</keyword>
<dbReference type="PRINTS" id="PR00969">
    <property type="entry name" value="CHAPERONPILI"/>
</dbReference>